<evidence type="ECO:0000313" key="3">
    <source>
        <dbReference type="Proteomes" id="UP000054107"/>
    </source>
</evidence>
<proteinExistence type="predicted"/>
<feature type="chain" id="PRO_5002120749" evidence="1">
    <location>
        <begin position="26"/>
        <end position="280"/>
    </location>
</feature>
<accession>A0A0B7NIC6</accession>
<feature type="signal peptide" evidence="1">
    <location>
        <begin position="1"/>
        <end position="25"/>
    </location>
</feature>
<keyword evidence="3" id="KW-1185">Reference proteome</keyword>
<name>A0A0B7NIC6_9FUNG</name>
<evidence type="ECO:0000313" key="2">
    <source>
        <dbReference type="EMBL" id="CEP14698.1"/>
    </source>
</evidence>
<dbReference type="Proteomes" id="UP000054107">
    <property type="component" value="Unassembled WGS sequence"/>
</dbReference>
<protein>
    <submittedName>
        <fullName evidence="2">Uncharacterized protein</fullName>
    </submittedName>
</protein>
<organism evidence="2 3">
    <name type="scientific">Parasitella parasitica</name>
    <dbReference type="NCBI Taxonomy" id="35722"/>
    <lineage>
        <taxon>Eukaryota</taxon>
        <taxon>Fungi</taxon>
        <taxon>Fungi incertae sedis</taxon>
        <taxon>Mucoromycota</taxon>
        <taxon>Mucoromycotina</taxon>
        <taxon>Mucoromycetes</taxon>
        <taxon>Mucorales</taxon>
        <taxon>Mucorineae</taxon>
        <taxon>Mucoraceae</taxon>
        <taxon>Parasitella</taxon>
    </lineage>
</organism>
<keyword evidence="1" id="KW-0732">Signal</keyword>
<dbReference type="EMBL" id="LN731665">
    <property type="protein sequence ID" value="CEP14698.1"/>
    <property type="molecule type" value="Genomic_DNA"/>
</dbReference>
<reference evidence="2 3" key="1">
    <citation type="submission" date="2014-09" db="EMBL/GenBank/DDBJ databases">
        <authorList>
            <person name="Ellenberger Sabrina"/>
        </authorList>
    </citation>
    <scope>NUCLEOTIDE SEQUENCE [LARGE SCALE GENOMIC DNA]</scope>
    <source>
        <strain evidence="2 3">CBS 412.66</strain>
    </source>
</reference>
<dbReference type="AlphaFoldDB" id="A0A0B7NIC6"/>
<dbReference type="STRING" id="35722.A0A0B7NIC6"/>
<dbReference type="OrthoDB" id="2360307at2759"/>
<sequence length="280" mass="30450">MLIKYINLAIILLCCCITHLVSVSANDADEGIYKSTTVYTKSETVYEMLPEDYDRDAIYRHLVSVLMKRASKQSVPVTPELATMIVAQIKARIHTQITTKISASIFQKVKASITIKTSIMGGAVQVGSAQIEAIQTAAVDGLKTQMTKVVEKEIEESLSESITPTINQLLKAPANKKQKVLSSAQLSKVLVKAETIARSELQVKLPTIQKTLKSCVDKQLKAQIKDLEVDIPGVLKIQISANVDVISSVKTVVKKLYKSYADVSVAVAVQSYIKGITAAA</sequence>
<gene>
    <name evidence="2" type="primary">PARPA_08882.1 scaffold 35132</name>
</gene>
<evidence type="ECO:0000256" key="1">
    <source>
        <dbReference type="SAM" id="SignalP"/>
    </source>
</evidence>